<feature type="domain" description="Signal transduction histidine kinase subgroup 3 dimerisation and phosphoacceptor" evidence="11">
    <location>
        <begin position="176"/>
        <end position="242"/>
    </location>
</feature>
<gene>
    <name evidence="13" type="ORF">HD596_011253</name>
</gene>
<dbReference type="Gene3D" id="3.30.565.10">
    <property type="entry name" value="Histidine kinase-like ATPase, C-terminal domain"/>
    <property type="match status" value="1"/>
</dbReference>
<dbReference type="InterPro" id="IPR050482">
    <property type="entry name" value="Sensor_HK_TwoCompSys"/>
</dbReference>
<keyword evidence="4" id="KW-0808">Transferase</keyword>
<dbReference type="AlphaFoldDB" id="A0A7W9LHZ6"/>
<dbReference type="EC" id="2.7.13.3" evidence="2"/>
<evidence type="ECO:0000256" key="8">
    <source>
        <dbReference type="ARBA" id="ARBA00023012"/>
    </source>
</evidence>
<feature type="domain" description="DUF7134" evidence="12">
    <location>
        <begin position="15"/>
        <end position="152"/>
    </location>
</feature>
<dbReference type="CDD" id="cd16917">
    <property type="entry name" value="HATPase_UhpB-NarQ-NarX-like"/>
    <property type="match status" value="1"/>
</dbReference>
<keyword evidence="14" id="KW-1185">Reference proteome</keyword>
<protein>
    <recommendedName>
        <fullName evidence="2">histidine kinase</fullName>
        <ecNumber evidence="2">2.7.13.3</ecNumber>
    </recommendedName>
</protein>
<dbReference type="Gene3D" id="1.20.5.1930">
    <property type="match status" value="1"/>
</dbReference>
<dbReference type="GO" id="GO:0046983">
    <property type="term" value="F:protein dimerization activity"/>
    <property type="evidence" value="ECO:0007669"/>
    <property type="project" value="InterPro"/>
</dbReference>
<keyword evidence="8" id="KW-0902">Two-component regulatory system</keyword>
<feature type="domain" description="Histidine kinase/HSP90-like ATPase" evidence="10">
    <location>
        <begin position="287"/>
        <end position="370"/>
    </location>
</feature>
<evidence type="ECO:0000313" key="14">
    <source>
        <dbReference type="Proteomes" id="UP000579153"/>
    </source>
</evidence>
<dbReference type="EMBL" id="JACHMB010000001">
    <property type="protein sequence ID" value="MBB5784497.1"/>
    <property type="molecule type" value="Genomic_DNA"/>
</dbReference>
<feature type="transmembrane region" description="Helical" evidence="9">
    <location>
        <begin position="20"/>
        <end position="38"/>
    </location>
</feature>
<keyword evidence="9" id="KW-1133">Transmembrane helix</keyword>
<dbReference type="SUPFAM" id="SSF55874">
    <property type="entry name" value="ATPase domain of HSP90 chaperone/DNA topoisomerase II/histidine kinase"/>
    <property type="match status" value="1"/>
</dbReference>
<evidence type="ECO:0000259" key="12">
    <source>
        <dbReference type="Pfam" id="PF23539"/>
    </source>
</evidence>
<dbReference type="Proteomes" id="UP000579153">
    <property type="component" value="Unassembled WGS sequence"/>
</dbReference>
<name>A0A7W9LHZ6_9ACTN</name>
<evidence type="ECO:0000256" key="3">
    <source>
        <dbReference type="ARBA" id="ARBA00022553"/>
    </source>
</evidence>
<dbReference type="GO" id="GO:0016020">
    <property type="term" value="C:membrane"/>
    <property type="evidence" value="ECO:0007669"/>
    <property type="project" value="InterPro"/>
</dbReference>
<keyword evidence="9" id="KW-0472">Membrane</keyword>
<dbReference type="InterPro" id="IPR011712">
    <property type="entry name" value="Sig_transdc_His_kin_sub3_dim/P"/>
</dbReference>
<sequence>MPGLTERLRTRIRSAPPRVVDIAITVVVTAATVGPALVPPSQPWWVVALAALASVPVLWRRTAPLVVTAVVGLAMTALVLWEKPMLPYGPLVGTYTVAALSPPLLRLVAVPVIGAGVYVSLVLPQEGLESYRVVGTAFVAAYALGTSTRARRARAAELAERALRLERERAIAAAHERARIARDMHDILTHSVGLIVVQAEAGPLVLRADPERAEAAFDAIADTGRGAIAQLRALLGAMRSDQDGHRVPQPGLAALPELVERTGRTGLRVALTSDGPPRQLPAEVDVAAYRIVQEALTNVLRHAHARTARVRLCWTPGALRVEVADDGKGADGAAGGHGLIGMRERATACGGTLHAGPGDEGFVVVATLPAG</sequence>
<evidence type="ECO:0000259" key="11">
    <source>
        <dbReference type="Pfam" id="PF07730"/>
    </source>
</evidence>
<reference evidence="13 14" key="1">
    <citation type="submission" date="2020-08" db="EMBL/GenBank/DDBJ databases">
        <title>Sequencing the genomes of 1000 actinobacteria strains.</title>
        <authorList>
            <person name="Klenk H.-P."/>
        </authorList>
    </citation>
    <scope>NUCLEOTIDE SEQUENCE [LARGE SCALE GENOMIC DNA]</scope>
    <source>
        <strain evidence="13 14">DSM 45507</strain>
    </source>
</reference>
<evidence type="ECO:0000256" key="2">
    <source>
        <dbReference type="ARBA" id="ARBA00012438"/>
    </source>
</evidence>
<keyword evidence="7" id="KW-0067">ATP-binding</keyword>
<keyword evidence="3" id="KW-0597">Phosphoprotein</keyword>
<dbReference type="Pfam" id="PF07730">
    <property type="entry name" value="HisKA_3"/>
    <property type="match status" value="1"/>
</dbReference>
<organism evidence="13 14">
    <name type="scientific">Nonomuraea jabiensis</name>
    <dbReference type="NCBI Taxonomy" id="882448"/>
    <lineage>
        <taxon>Bacteria</taxon>
        <taxon>Bacillati</taxon>
        <taxon>Actinomycetota</taxon>
        <taxon>Actinomycetes</taxon>
        <taxon>Streptosporangiales</taxon>
        <taxon>Streptosporangiaceae</taxon>
        <taxon>Nonomuraea</taxon>
    </lineage>
</organism>
<dbReference type="Pfam" id="PF02518">
    <property type="entry name" value="HATPase_c"/>
    <property type="match status" value="1"/>
</dbReference>
<evidence type="ECO:0000256" key="5">
    <source>
        <dbReference type="ARBA" id="ARBA00022741"/>
    </source>
</evidence>
<keyword evidence="6 13" id="KW-0418">Kinase</keyword>
<dbReference type="InterPro" id="IPR055558">
    <property type="entry name" value="DUF7134"/>
</dbReference>
<evidence type="ECO:0000256" key="1">
    <source>
        <dbReference type="ARBA" id="ARBA00000085"/>
    </source>
</evidence>
<comment type="caution">
    <text evidence="13">The sequence shown here is derived from an EMBL/GenBank/DDBJ whole genome shotgun (WGS) entry which is preliminary data.</text>
</comment>
<keyword evidence="9" id="KW-0812">Transmembrane</keyword>
<evidence type="ECO:0000256" key="7">
    <source>
        <dbReference type="ARBA" id="ARBA00022840"/>
    </source>
</evidence>
<feature type="transmembrane region" description="Helical" evidence="9">
    <location>
        <begin position="66"/>
        <end position="84"/>
    </location>
</feature>
<dbReference type="GO" id="GO:0000155">
    <property type="term" value="F:phosphorelay sensor kinase activity"/>
    <property type="evidence" value="ECO:0007669"/>
    <property type="project" value="InterPro"/>
</dbReference>
<proteinExistence type="predicted"/>
<comment type="catalytic activity">
    <reaction evidence="1">
        <text>ATP + protein L-histidine = ADP + protein N-phospho-L-histidine.</text>
        <dbReference type="EC" id="2.7.13.3"/>
    </reaction>
</comment>
<dbReference type="Pfam" id="PF23539">
    <property type="entry name" value="DUF7134"/>
    <property type="match status" value="1"/>
</dbReference>
<evidence type="ECO:0000256" key="9">
    <source>
        <dbReference type="SAM" id="Phobius"/>
    </source>
</evidence>
<dbReference type="InterPro" id="IPR003594">
    <property type="entry name" value="HATPase_dom"/>
</dbReference>
<dbReference type="PANTHER" id="PTHR24421">
    <property type="entry name" value="NITRATE/NITRITE SENSOR PROTEIN NARX-RELATED"/>
    <property type="match status" value="1"/>
</dbReference>
<keyword evidence="5" id="KW-0547">Nucleotide-binding</keyword>
<accession>A0A7W9LHZ6</accession>
<dbReference type="GO" id="GO:0005524">
    <property type="term" value="F:ATP binding"/>
    <property type="evidence" value="ECO:0007669"/>
    <property type="project" value="UniProtKB-KW"/>
</dbReference>
<dbReference type="RefSeq" id="WP_185077439.1">
    <property type="nucleotide sequence ID" value="NZ_JACHMB010000001.1"/>
</dbReference>
<evidence type="ECO:0000313" key="13">
    <source>
        <dbReference type="EMBL" id="MBB5784497.1"/>
    </source>
</evidence>
<evidence type="ECO:0000259" key="10">
    <source>
        <dbReference type="Pfam" id="PF02518"/>
    </source>
</evidence>
<dbReference type="PANTHER" id="PTHR24421:SF10">
    <property type="entry name" value="NITRATE_NITRITE SENSOR PROTEIN NARQ"/>
    <property type="match status" value="1"/>
</dbReference>
<evidence type="ECO:0000256" key="4">
    <source>
        <dbReference type="ARBA" id="ARBA00022679"/>
    </source>
</evidence>
<feature type="transmembrane region" description="Helical" evidence="9">
    <location>
        <begin position="44"/>
        <end position="59"/>
    </location>
</feature>
<dbReference type="InterPro" id="IPR036890">
    <property type="entry name" value="HATPase_C_sf"/>
</dbReference>
<evidence type="ECO:0000256" key="6">
    <source>
        <dbReference type="ARBA" id="ARBA00022777"/>
    </source>
</evidence>